<name>A0A1F6MV48_9BACT</name>
<organism evidence="1 2">
    <name type="scientific">Candidatus Magasanikbacteria bacterium RIFCSPLOWO2_12_FULL_43_12</name>
    <dbReference type="NCBI Taxonomy" id="1798692"/>
    <lineage>
        <taxon>Bacteria</taxon>
        <taxon>Candidatus Magasanikiibacteriota</taxon>
    </lineage>
</organism>
<dbReference type="STRING" id="1798692.A3G00_01205"/>
<dbReference type="Proteomes" id="UP000178347">
    <property type="component" value="Unassembled WGS sequence"/>
</dbReference>
<accession>A0A1F6MV48</accession>
<dbReference type="EMBL" id="MFQN01000009">
    <property type="protein sequence ID" value="OGH75502.1"/>
    <property type="molecule type" value="Genomic_DNA"/>
</dbReference>
<proteinExistence type="predicted"/>
<comment type="caution">
    <text evidence="1">The sequence shown here is derived from an EMBL/GenBank/DDBJ whole genome shotgun (WGS) entry which is preliminary data.</text>
</comment>
<evidence type="ECO:0000313" key="1">
    <source>
        <dbReference type="EMBL" id="OGH75502.1"/>
    </source>
</evidence>
<sequence>MNPQTKRRRSALFGLLTRLVLSYVEWKGTDERELLVSLVRGPWTLEAIDEYCDEEVFALTKRVRWVILVDGFNRKWTWRVTASRGGYFTRDGSGKTQSAFLAFKAIMCEDRDEARIWPNPSGVGLSLSEGQEIVIGRRPVVSSAEREGC</sequence>
<protein>
    <submittedName>
        <fullName evidence="1">Uncharacterized protein</fullName>
    </submittedName>
</protein>
<reference evidence="1 2" key="1">
    <citation type="journal article" date="2016" name="Nat. Commun.">
        <title>Thousands of microbial genomes shed light on interconnected biogeochemical processes in an aquifer system.</title>
        <authorList>
            <person name="Anantharaman K."/>
            <person name="Brown C.T."/>
            <person name="Hug L.A."/>
            <person name="Sharon I."/>
            <person name="Castelle C.J."/>
            <person name="Probst A.J."/>
            <person name="Thomas B.C."/>
            <person name="Singh A."/>
            <person name="Wilkins M.J."/>
            <person name="Karaoz U."/>
            <person name="Brodie E.L."/>
            <person name="Williams K.H."/>
            <person name="Hubbard S.S."/>
            <person name="Banfield J.F."/>
        </authorList>
    </citation>
    <scope>NUCLEOTIDE SEQUENCE [LARGE SCALE GENOMIC DNA]</scope>
</reference>
<evidence type="ECO:0000313" key="2">
    <source>
        <dbReference type="Proteomes" id="UP000178347"/>
    </source>
</evidence>
<dbReference type="AlphaFoldDB" id="A0A1F6MV48"/>
<gene>
    <name evidence="1" type="ORF">A3G00_01205</name>
</gene>